<dbReference type="Pfam" id="PF07331">
    <property type="entry name" value="TctB"/>
    <property type="match status" value="1"/>
</dbReference>
<dbReference type="AlphaFoldDB" id="A0A5C1NK72"/>
<accession>A0A5C1NK72</accession>
<dbReference type="EMBL" id="CP038437">
    <property type="protein sequence ID" value="QEM83744.1"/>
    <property type="molecule type" value="Genomic_DNA"/>
</dbReference>
<gene>
    <name evidence="3" type="ORF">E4T21_20860</name>
</gene>
<sequence>MMTLQRIDRVVALAGGALCLAVIAIGWGMRGDAGLFPIISASLGIVACLWLALTRRRDAPDERPAPLDGPRLALWCLSLLALLVLMEPLGTFVVLPLFLVFNLRWLARLRWLPAVVLAGSFSLAIYQVFARLLAVPLPAGVLAS</sequence>
<dbReference type="Proteomes" id="UP000324285">
    <property type="component" value="Chromosome"/>
</dbReference>
<keyword evidence="1" id="KW-1133">Transmembrane helix</keyword>
<dbReference type="InterPro" id="IPR009936">
    <property type="entry name" value="DUF1468"/>
</dbReference>
<dbReference type="RefSeq" id="WP_149286864.1">
    <property type="nucleotide sequence ID" value="NZ_CP038437.2"/>
</dbReference>
<evidence type="ECO:0000313" key="3">
    <source>
        <dbReference type="EMBL" id="QEM83744.1"/>
    </source>
</evidence>
<evidence type="ECO:0000256" key="1">
    <source>
        <dbReference type="SAM" id="Phobius"/>
    </source>
</evidence>
<keyword evidence="4" id="KW-1185">Reference proteome</keyword>
<organism evidence="3 4">
    <name type="scientific">Halomonas binhaiensis</name>
    <dbReference type="NCBI Taxonomy" id="2562282"/>
    <lineage>
        <taxon>Bacteria</taxon>
        <taxon>Pseudomonadati</taxon>
        <taxon>Pseudomonadota</taxon>
        <taxon>Gammaproteobacteria</taxon>
        <taxon>Oceanospirillales</taxon>
        <taxon>Halomonadaceae</taxon>
        <taxon>Halomonas</taxon>
    </lineage>
</organism>
<protein>
    <submittedName>
        <fullName evidence="3">Tripartite tricarboxylate transporter TctB family protein</fullName>
    </submittedName>
</protein>
<keyword evidence="1" id="KW-0812">Transmembrane</keyword>
<feature type="transmembrane region" description="Helical" evidence="1">
    <location>
        <begin position="34"/>
        <end position="53"/>
    </location>
</feature>
<feature type="transmembrane region" description="Helical" evidence="1">
    <location>
        <begin position="111"/>
        <end position="129"/>
    </location>
</feature>
<proteinExistence type="predicted"/>
<name>A0A5C1NK72_9GAMM</name>
<feature type="domain" description="DUF1468" evidence="2">
    <location>
        <begin position="16"/>
        <end position="138"/>
    </location>
</feature>
<evidence type="ECO:0000313" key="4">
    <source>
        <dbReference type="Proteomes" id="UP000324285"/>
    </source>
</evidence>
<feature type="transmembrane region" description="Helical" evidence="1">
    <location>
        <begin position="74"/>
        <end position="99"/>
    </location>
</feature>
<reference evidence="3" key="1">
    <citation type="submission" date="2021-02" db="EMBL/GenBank/DDBJ databases">
        <title>Strain Y2R2, a novel species of the genus Halomonas.</title>
        <authorList>
            <person name="Huang H."/>
        </authorList>
    </citation>
    <scope>NUCLEOTIDE SEQUENCE</scope>
    <source>
        <strain evidence="3">Y2R2</strain>
    </source>
</reference>
<dbReference type="KEGG" id="hbh:E4T21_20860"/>
<keyword evidence="1" id="KW-0472">Membrane</keyword>
<evidence type="ECO:0000259" key="2">
    <source>
        <dbReference type="Pfam" id="PF07331"/>
    </source>
</evidence>